<evidence type="ECO:0000313" key="5">
    <source>
        <dbReference type="EMBL" id="EIW85314.1"/>
    </source>
</evidence>
<keyword evidence="6" id="KW-1185">Reference proteome</keyword>
<comment type="caution">
    <text evidence="5">The sequence shown here is derived from an EMBL/GenBank/DDBJ whole genome shotgun (WGS) entry which is preliminary data.</text>
</comment>
<organism evidence="5 6">
    <name type="scientific">Coniophora puteana (strain RWD-64-598)</name>
    <name type="common">Brown rot fungus</name>
    <dbReference type="NCBI Taxonomy" id="741705"/>
    <lineage>
        <taxon>Eukaryota</taxon>
        <taxon>Fungi</taxon>
        <taxon>Dikarya</taxon>
        <taxon>Basidiomycota</taxon>
        <taxon>Agaricomycotina</taxon>
        <taxon>Agaricomycetes</taxon>
        <taxon>Agaricomycetidae</taxon>
        <taxon>Boletales</taxon>
        <taxon>Coniophorineae</taxon>
        <taxon>Coniophoraceae</taxon>
        <taxon>Coniophora</taxon>
    </lineage>
</organism>
<dbReference type="InterPro" id="IPR011009">
    <property type="entry name" value="Kinase-like_dom_sf"/>
</dbReference>
<dbReference type="Proteomes" id="UP000053558">
    <property type="component" value="Unassembled WGS sequence"/>
</dbReference>
<dbReference type="GeneID" id="19208786"/>
<protein>
    <recommendedName>
        <fullName evidence="4">Alpha-type protein kinase domain-containing protein</fullName>
    </recommendedName>
</protein>
<feature type="domain" description="Alpha-type protein kinase" evidence="4">
    <location>
        <begin position="317"/>
        <end position="355"/>
    </location>
</feature>
<sequence>MSSSNDYGISVLHQWFLHTPAKASGPHVKSNTKVSIILIMIYEEFLNIVKWKKQAKEEPLLASTSDQAFNTLFLVLNDRVGKKKKRPANIGDSEDFPSGAKLFHSETSYRVVPSQHIFAKPSKAPPTALVSKKTVSKSTSEHLGVQGSVAASIQNGACSWQAASKSHELLETTYPVNSRPASSSAGVAEPDTKQAVTQCSFQIPDPNKDALVLACNLVAKRAFHRECIGNGGFKLHCLALKDNLEALAQEVNCLYWANGLMDLAYGFINDSLQKPGVYLRGPLPCLRMVHAALAMPQGETKEAYLLEEHIDDPFVNLSAVQHIQYNCTGGQAILTDFQGSGDLLPDPQVLTAHELFGLPYAAVISISAMSTAEGFGLSRLCKSHLEKLFLASSSQSFAMGPNSNIWAF</sequence>
<evidence type="ECO:0000259" key="4">
    <source>
        <dbReference type="Pfam" id="PF02816"/>
    </source>
</evidence>
<name>A0A5M3N2R3_CONPW</name>
<reference evidence="6" key="1">
    <citation type="journal article" date="2012" name="Science">
        <title>The Paleozoic origin of enzymatic lignin decomposition reconstructed from 31 fungal genomes.</title>
        <authorList>
            <person name="Floudas D."/>
            <person name="Binder M."/>
            <person name="Riley R."/>
            <person name="Barry K."/>
            <person name="Blanchette R.A."/>
            <person name="Henrissat B."/>
            <person name="Martinez A.T."/>
            <person name="Otillar R."/>
            <person name="Spatafora J.W."/>
            <person name="Yadav J.S."/>
            <person name="Aerts A."/>
            <person name="Benoit I."/>
            <person name="Boyd A."/>
            <person name="Carlson A."/>
            <person name="Copeland A."/>
            <person name="Coutinho P.M."/>
            <person name="de Vries R.P."/>
            <person name="Ferreira P."/>
            <person name="Findley K."/>
            <person name="Foster B."/>
            <person name="Gaskell J."/>
            <person name="Glotzer D."/>
            <person name="Gorecki P."/>
            <person name="Heitman J."/>
            <person name="Hesse C."/>
            <person name="Hori C."/>
            <person name="Igarashi K."/>
            <person name="Jurgens J.A."/>
            <person name="Kallen N."/>
            <person name="Kersten P."/>
            <person name="Kohler A."/>
            <person name="Kuees U."/>
            <person name="Kumar T.K.A."/>
            <person name="Kuo A."/>
            <person name="LaButti K."/>
            <person name="Larrondo L.F."/>
            <person name="Lindquist E."/>
            <person name="Ling A."/>
            <person name="Lombard V."/>
            <person name="Lucas S."/>
            <person name="Lundell T."/>
            <person name="Martin R."/>
            <person name="McLaughlin D.J."/>
            <person name="Morgenstern I."/>
            <person name="Morin E."/>
            <person name="Murat C."/>
            <person name="Nagy L.G."/>
            <person name="Nolan M."/>
            <person name="Ohm R.A."/>
            <person name="Patyshakuliyeva A."/>
            <person name="Rokas A."/>
            <person name="Ruiz-Duenas F.J."/>
            <person name="Sabat G."/>
            <person name="Salamov A."/>
            <person name="Samejima M."/>
            <person name="Schmutz J."/>
            <person name="Slot J.C."/>
            <person name="St John F."/>
            <person name="Stenlid J."/>
            <person name="Sun H."/>
            <person name="Sun S."/>
            <person name="Syed K."/>
            <person name="Tsang A."/>
            <person name="Wiebenga A."/>
            <person name="Young D."/>
            <person name="Pisabarro A."/>
            <person name="Eastwood D.C."/>
            <person name="Martin F."/>
            <person name="Cullen D."/>
            <person name="Grigoriev I.V."/>
            <person name="Hibbett D.S."/>
        </authorList>
    </citation>
    <scope>NUCLEOTIDE SEQUENCE [LARGE SCALE GENOMIC DNA]</scope>
    <source>
        <strain evidence="6">RWD-64-598 SS2</strain>
    </source>
</reference>
<dbReference type="GO" id="GO:0005524">
    <property type="term" value="F:ATP binding"/>
    <property type="evidence" value="ECO:0007669"/>
    <property type="project" value="InterPro"/>
</dbReference>
<dbReference type="InterPro" id="IPR004166">
    <property type="entry name" value="a-kinase_dom"/>
</dbReference>
<dbReference type="EMBL" id="JH711574">
    <property type="protein sequence ID" value="EIW85314.1"/>
    <property type="molecule type" value="Genomic_DNA"/>
</dbReference>
<evidence type="ECO:0000256" key="2">
    <source>
        <dbReference type="ARBA" id="ARBA00022679"/>
    </source>
</evidence>
<proteinExistence type="predicted"/>
<dbReference type="Gene3D" id="3.20.200.10">
    <property type="entry name" value="MHCK/EF2 kinase"/>
    <property type="match status" value="1"/>
</dbReference>
<dbReference type="RefSeq" id="XP_007764179.1">
    <property type="nucleotide sequence ID" value="XM_007765989.1"/>
</dbReference>
<gene>
    <name evidence="5" type="ORF">CONPUDRAFT_70151</name>
</gene>
<evidence type="ECO:0000313" key="6">
    <source>
        <dbReference type="Proteomes" id="UP000053558"/>
    </source>
</evidence>
<accession>A0A5M3N2R3</accession>
<dbReference type="AlphaFoldDB" id="A0A5M3N2R3"/>
<dbReference type="KEGG" id="cput:CONPUDRAFT_70151"/>
<dbReference type="OrthoDB" id="301415at2759"/>
<dbReference type="Pfam" id="PF02816">
    <property type="entry name" value="Alpha_kinase"/>
    <property type="match status" value="1"/>
</dbReference>
<keyword evidence="2" id="KW-0808">Transferase</keyword>
<evidence type="ECO:0000256" key="1">
    <source>
        <dbReference type="ARBA" id="ARBA00022527"/>
    </source>
</evidence>
<keyword evidence="1" id="KW-0723">Serine/threonine-protein kinase</keyword>
<keyword evidence="3" id="KW-0418">Kinase</keyword>
<dbReference type="GO" id="GO:0004674">
    <property type="term" value="F:protein serine/threonine kinase activity"/>
    <property type="evidence" value="ECO:0007669"/>
    <property type="project" value="UniProtKB-KW"/>
</dbReference>
<evidence type="ECO:0000256" key="3">
    <source>
        <dbReference type="ARBA" id="ARBA00022777"/>
    </source>
</evidence>
<dbReference type="SUPFAM" id="SSF56112">
    <property type="entry name" value="Protein kinase-like (PK-like)"/>
    <property type="match status" value="1"/>
</dbReference>